<dbReference type="Pfam" id="PF10324">
    <property type="entry name" value="7TM_GPCR_Srw"/>
    <property type="match status" value="1"/>
</dbReference>
<dbReference type="InterPro" id="IPR019427">
    <property type="entry name" value="7TM_GPCR_serpentine_rcpt_Srw"/>
</dbReference>
<dbReference type="InterPro" id="IPR017452">
    <property type="entry name" value="GPCR_Rhodpsn_7TM"/>
</dbReference>
<comment type="subcellular location">
    <subcellularLocation>
        <location evidence="1">Membrane</location>
    </subcellularLocation>
</comment>
<dbReference type="EMBL" id="JAWDGP010000828">
    <property type="protein sequence ID" value="KAK3796947.1"/>
    <property type="molecule type" value="Genomic_DNA"/>
</dbReference>
<dbReference type="AlphaFoldDB" id="A0AAE1B1T0"/>
<evidence type="ECO:0000256" key="3">
    <source>
        <dbReference type="ARBA" id="ARBA00022989"/>
    </source>
</evidence>
<evidence type="ECO:0000259" key="6">
    <source>
        <dbReference type="PROSITE" id="PS50262"/>
    </source>
</evidence>
<dbReference type="InterPro" id="IPR000276">
    <property type="entry name" value="GPCR_Rhodpsn"/>
</dbReference>
<dbReference type="PROSITE" id="PS50262">
    <property type="entry name" value="G_PROTEIN_RECEP_F1_2"/>
    <property type="match status" value="1"/>
</dbReference>
<gene>
    <name evidence="7" type="ORF">RRG08_032249</name>
</gene>
<protein>
    <recommendedName>
        <fullName evidence="6">G-protein coupled receptors family 1 profile domain-containing protein</fullName>
    </recommendedName>
</protein>
<proteinExistence type="predicted"/>
<evidence type="ECO:0000256" key="4">
    <source>
        <dbReference type="ARBA" id="ARBA00023136"/>
    </source>
</evidence>
<comment type="caution">
    <text evidence="7">The sequence shown here is derived from an EMBL/GenBank/DDBJ whole genome shotgun (WGS) entry which is preliminary data.</text>
</comment>
<feature type="transmembrane region" description="Helical" evidence="5">
    <location>
        <begin position="16"/>
        <end position="39"/>
    </location>
</feature>
<dbReference type="PANTHER" id="PTHR46273">
    <property type="entry name" value="MYOSUPPRESSIN RECEPTOR 1, ISOFORM B-RELATED"/>
    <property type="match status" value="1"/>
</dbReference>
<keyword evidence="2 5" id="KW-0812">Transmembrane</keyword>
<dbReference type="Gene3D" id="1.20.1070.10">
    <property type="entry name" value="Rhodopsin 7-helix transmembrane proteins"/>
    <property type="match status" value="1"/>
</dbReference>
<evidence type="ECO:0000313" key="8">
    <source>
        <dbReference type="Proteomes" id="UP001283361"/>
    </source>
</evidence>
<dbReference type="PRINTS" id="PR00237">
    <property type="entry name" value="GPCRRHODOPSN"/>
</dbReference>
<dbReference type="SUPFAM" id="SSF81321">
    <property type="entry name" value="Family A G protein-coupled receptor-like"/>
    <property type="match status" value="1"/>
</dbReference>
<dbReference type="CDD" id="cd14978">
    <property type="entry name" value="7tmA_FMRFamide_R-like"/>
    <property type="match status" value="1"/>
</dbReference>
<accession>A0AAE1B1T0</accession>
<reference evidence="7" key="1">
    <citation type="journal article" date="2023" name="G3 (Bethesda)">
        <title>A reference genome for the long-term kleptoplast-retaining sea slug Elysia crispata morphotype clarki.</title>
        <authorList>
            <person name="Eastman K.E."/>
            <person name="Pendleton A.L."/>
            <person name="Shaikh M.A."/>
            <person name="Suttiyut T."/>
            <person name="Ogas R."/>
            <person name="Tomko P."/>
            <person name="Gavelis G."/>
            <person name="Widhalm J.R."/>
            <person name="Wisecaver J.H."/>
        </authorList>
    </citation>
    <scope>NUCLEOTIDE SEQUENCE</scope>
    <source>
        <strain evidence="7">ECLA1</strain>
    </source>
</reference>
<sequence length="334" mass="36475">MGVSDLQEFSDAYRPVFNVVCPTVCAIGIIANCLNVLVLTRKGMASPTNTLLVSLALADGFSMASLLTFSITSHFLDGSHRGSLIAIRISLYSTILTVLVHSIAIWLAVVLAMFRALIVYFPFRASSLCTISKVNVVSLVISMLLLLIAVPNAAVYKIEKVHVTYSNDDEELRYFINVRSNSLWNTNLILQAVAIKLLPCLMLLLLNLLLIRGIYYSQRHHEQLAASNGQTSGSGSVSTSSTSMLVAVVTLSILTETPQGIILFWYGLDHNVAEIYSSLGDFVDTLTIINSSINFLLYCSMSSKFRTTFATLFKKCIGLSPTVLSVNHDMGATQ</sequence>
<organism evidence="7 8">
    <name type="scientific">Elysia crispata</name>
    <name type="common">lettuce slug</name>
    <dbReference type="NCBI Taxonomy" id="231223"/>
    <lineage>
        <taxon>Eukaryota</taxon>
        <taxon>Metazoa</taxon>
        <taxon>Spiralia</taxon>
        <taxon>Lophotrochozoa</taxon>
        <taxon>Mollusca</taxon>
        <taxon>Gastropoda</taxon>
        <taxon>Heterobranchia</taxon>
        <taxon>Euthyneura</taxon>
        <taxon>Panpulmonata</taxon>
        <taxon>Sacoglossa</taxon>
        <taxon>Placobranchoidea</taxon>
        <taxon>Plakobranchidae</taxon>
        <taxon>Elysia</taxon>
    </lineage>
</organism>
<keyword evidence="8" id="KW-1185">Reference proteome</keyword>
<keyword evidence="3 5" id="KW-1133">Transmembrane helix</keyword>
<evidence type="ECO:0000313" key="7">
    <source>
        <dbReference type="EMBL" id="KAK3796947.1"/>
    </source>
</evidence>
<dbReference type="GO" id="GO:0005886">
    <property type="term" value="C:plasma membrane"/>
    <property type="evidence" value="ECO:0007669"/>
    <property type="project" value="TreeGrafter"/>
</dbReference>
<dbReference type="Proteomes" id="UP001283361">
    <property type="component" value="Unassembled WGS sequence"/>
</dbReference>
<feature type="domain" description="G-protein coupled receptors family 1 profile" evidence="6">
    <location>
        <begin position="31"/>
        <end position="298"/>
    </location>
</feature>
<dbReference type="GO" id="GO:0008528">
    <property type="term" value="F:G protein-coupled peptide receptor activity"/>
    <property type="evidence" value="ECO:0007669"/>
    <property type="project" value="InterPro"/>
</dbReference>
<evidence type="ECO:0000256" key="5">
    <source>
        <dbReference type="SAM" id="Phobius"/>
    </source>
</evidence>
<keyword evidence="4 5" id="KW-0472">Membrane</keyword>
<feature type="transmembrane region" description="Helical" evidence="5">
    <location>
        <begin position="91"/>
        <end position="114"/>
    </location>
</feature>
<feature type="transmembrane region" description="Helical" evidence="5">
    <location>
        <begin position="188"/>
        <end position="211"/>
    </location>
</feature>
<dbReference type="PANTHER" id="PTHR46273:SF4">
    <property type="entry name" value="AT19640P"/>
    <property type="match status" value="1"/>
</dbReference>
<name>A0AAE1B1T0_9GAST</name>
<evidence type="ECO:0000256" key="1">
    <source>
        <dbReference type="ARBA" id="ARBA00004370"/>
    </source>
</evidence>
<evidence type="ECO:0000256" key="2">
    <source>
        <dbReference type="ARBA" id="ARBA00022692"/>
    </source>
</evidence>
<feature type="transmembrane region" description="Helical" evidence="5">
    <location>
        <begin position="51"/>
        <end position="71"/>
    </location>
</feature>
<feature type="transmembrane region" description="Helical" evidence="5">
    <location>
        <begin position="134"/>
        <end position="156"/>
    </location>
</feature>
<dbReference type="InterPro" id="IPR053219">
    <property type="entry name" value="GPCR_Dmsr-1"/>
</dbReference>